<keyword evidence="3" id="KW-1185">Reference proteome</keyword>
<evidence type="ECO:0000313" key="3">
    <source>
        <dbReference type="Proteomes" id="UP000054097"/>
    </source>
</evidence>
<proteinExistence type="predicted"/>
<gene>
    <name evidence="2" type="ORF">M408DRAFT_207908</name>
</gene>
<feature type="region of interest" description="Disordered" evidence="1">
    <location>
        <begin position="116"/>
        <end position="175"/>
    </location>
</feature>
<dbReference type="AlphaFoldDB" id="A0A0C3ALS7"/>
<protein>
    <recommendedName>
        <fullName evidence="4">GATA-type domain-containing protein</fullName>
    </recommendedName>
</protein>
<dbReference type="EMBL" id="KN824313">
    <property type="protein sequence ID" value="KIM25535.1"/>
    <property type="molecule type" value="Genomic_DNA"/>
</dbReference>
<feature type="region of interest" description="Disordered" evidence="1">
    <location>
        <begin position="1"/>
        <end position="75"/>
    </location>
</feature>
<accession>A0A0C3ALS7</accession>
<evidence type="ECO:0008006" key="4">
    <source>
        <dbReference type="Google" id="ProtNLM"/>
    </source>
</evidence>
<dbReference type="OrthoDB" id="515401at2759"/>
<reference evidence="2 3" key="1">
    <citation type="submission" date="2014-04" db="EMBL/GenBank/DDBJ databases">
        <authorList>
            <consortium name="DOE Joint Genome Institute"/>
            <person name="Kuo A."/>
            <person name="Zuccaro A."/>
            <person name="Kohler A."/>
            <person name="Nagy L.G."/>
            <person name="Floudas D."/>
            <person name="Copeland A."/>
            <person name="Barry K.W."/>
            <person name="Cichocki N."/>
            <person name="Veneault-Fourrey C."/>
            <person name="LaButti K."/>
            <person name="Lindquist E.A."/>
            <person name="Lipzen A."/>
            <person name="Lundell T."/>
            <person name="Morin E."/>
            <person name="Murat C."/>
            <person name="Sun H."/>
            <person name="Tunlid A."/>
            <person name="Henrissat B."/>
            <person name="Grigoriev I.V."/>
            <person name="Hibbett D.S."/>
            <person name="Martin F."/>
            <person name="Nordberg H.P."/>
            <person name="Cantor M.N."/>
            <person name="Hua S.X."/>
        </authorList>
    </citation>
    <scope>NUCLEOTIDE SEQUENCE [LARGE SCALE GENOMIC DNA]</scope>
    <source>
        <strain evidence="2 3">MAFF 305830</strain>
    </source>
</reference>
<evidence type="ECO:0000256" key="1">
    <source>
        <dbReference type="SAM" id="MobiDB-lite"/>
    </source>
</evidence>
<sequence>MSARHPETSFSSSATIVPSLYQKPPAPITPPSSSIALPSIHNLPPVHSSSRSSQWPLNQRHYSPSHHQSPAYNFPPIEQHSRISQLQANPSSFGHHQQSAHMLPMLTTATTMNSYSATSHGDHVDLDHRNHHHPHSLSTSIVSTQQMLPQQHPSNLFDRPSSSVSGVSTPPPDFLNPDIGSTSVMYTDDVASQETQYLRRKCSNCGTTKPPSWRHSTLNLGKLVRSSFLCVSTS</sequence>
<feature type="compositionally biased region" description="Low complexity" evidence="1">
    <location>
        <begin position="31"/>
        <end position="40"/>
    </location>
</feature>
<evidence type="ECO:0000313" key="2">
    <source>
        <dbReference type="EMBL" id="KIM25535.1"/>
    </source>
</evidence>
<name>A0A0C3ALS7_SERVB</name>
<dbReference type="STRING" id="933852.A0A0C3ALS7"/>
<reference evidence="3" key="2">
    <citation type="submission" date="2015-01" db="EMBL/GenBank/DDBJ databases">
        <title>Evolutionary Origins and Diversification of the Mycorrhizal Mutualists.</title>
        <authorList>
            <consortium name="DOE Joint Genome Institute"/>
            <consortium name="Mycorrhizal Genomics Consortium"/>
            <person name="Kohler A."/>
            <person name="Kuo A."/>
            <person name="Nagy L.G."/>
            <person name="Floudas D."/>
            <person name="Copeland A."/>
            <person name="Barry K.W."/>
            <person name="Cichocki N."/>
            <person name="Veneault-Fourrey C."/>
            <person name="LaButti K."/>
            <person name="Lindquist E.A."/>
            <person name="Lipzen A."/>
            <person name="Lundell T."/>
            <person name="Morin E."/>
            <person name="Murat C."/>
            <person name="Riley R."/>
            <person name="Ohm R."/>
            <person name="Sun H."/>
            <person name="Tunlid A."/>
            <person name="Henrissat B."/>
            <person name="Grigoriev I.V."/>
            <person name="Hibbett D.S."/>
            <person name="Martin F."/>
        </authorList>
    </citation>
    <scope>NUCLEOTIDE SEQUENCE [LARGE SCALE GENOMIC DNA]</scope>
    <source>
        <strain evidence="3">MAFF 305830</strain>
    </source>
</reference>
<feature type="compositionally biased region" description="Polar residues" evidence="1">
    <location>
        <begin position="47"/>
        <end position="71"/>
    </location>
</feature>
<organism evidence="2 3">
    <name type="scientific">Serendipita vermifera MAFF 305830</name>
    <dbReference type="NCBI Taxonomy" id="933852"/>
    <lineage>
        <taxon>Eukaryota</taxon>
        <taxon>Fungi</taxon>
        <taxon>Dikarya</taxon>
        <taxon>Basidiomycota</taxon>
        <taxon>Agaricomycotina</taxon>
        <taxon>Agaricomycetes</taxon>
        <taxon>Sebacinales</taxon>
        <taxon>Serendipitaceae</taxon>
        <taxon>Serendipita</taxon>
    </lineage>
</organism>
<feature type="compositionally biased region" description="Polar residues" evidence="1">
    <location>
        <begin position="136"/>
        <end position="154"/>
    </location>
</feature>
<dbReference type="Proteomes" id="UP000054097">
    <property type="component" value="Unassembled WGS sequence"/>
</dbReference>
<dbReference type="HOGENOM" id="CLU_1185643_0_0_1"/>